<sequence>MFYVEELKDGAFGDAEEAEPCGEVDMDDEIGGGEAFGEEYGCVIGVDDPLGLLDNGGEDWVAFFSWCENPVFVPIDIVEVVEGEVEFLGELFGECGLATAATSDDGDAVEGG</sequence>
<dbReference type="EMBL" id="CP036425">
    <property type="protein sequence ID" value="QDU35062.1"/>
    <property type="molecule type" value="Genomic_DNA"/>
</dbReference>
<proteinExistence type="predicted"/>
<gene>
    <name evidence="1" type="ORF">KS4_31400</name>
</gene>
<name>A0A517YXV9_9BACT</name>
<evidence type="ECO:0000313" key="1">
    <source>
        <dbReference type="EMBL" id="QDU35062.1"/>
    </source>
</evidence>
<protein>
    <submittedName>
        <fullName evidence="1">Uncharacterized protein</fullName>
    </submittedName>
</protein>
<evidence type="ECO:0000313" key="2">
    <source>
        <dbReference type="Proteomes" id="UP000317369"/>
    </source>
</evidence>
<dbReference type="AlphaFoldDB" id="A0A517YXV9"/>
<keyword evidence="2" id="KW-1185">Reference proteome</keyword>
<accession>A0A517YXV9</accession>
<dbReference type="KEGG" id="pcor:KS4_31400"/>
<reference evidence="1 2" key="1">
    <citation type="submission" date="2019-02" db="EMBL/GenBank/DDBJ databases">
        <title>Deep-cultivation of Planctomycetes and their phenomic and genomic characterization uncovers novel biology.</title>
        <authorList>
            <person name="Wiegand S."/>
            <person name="Jogler M."/>
            <person name="Boedeker C."/>
            <person name="Pinto D."/>
            <person name="Vollmers J."/>
            <person name="Rivas-Marin E."/>
            <person name="Kohn T."/>
            <person name="Peeters S.H."/>
            <person name="Heuer A."/>
            <person name="Rast P."/>
            <person name="Oberbeckmann S."/>
            <person name="Bunk B."/>
            <person name="Jeske O."/>
            <person name="Meyerdierks A."/>
            <person name="Storesund J.E."/>
            <person name="Kallscheuer N."/>
            <person name="Luecker S."/>
            <person name="Lage O.M."/>
            <person name="Pohl T."/>
            <person name="Merkel B.J."/>
            <person name="Hornburger P."/>
            <person name="Mueller R.-W."/>
            <person name="Bruemmer F."/>
            <person name="Labrenz M."/>
            <person name="Spormann A.M."/>
            <person name="Op den Camp H."/>
            <person name="Overmann J."/>
            <person name="Amann R."/>
            <person name="Jetten M.S.M."/>
            <person name="Mascher T."/>
            <person name="Medema M.H."/>
            <person name="Devos D.P."/>
            <person name="Kaster A.-K."/>
            <person name="Ovreas L."/>
            <person name="Rohde M."/>
            <person name="Galperin M.Y."/>
            <person name="Jogler C."/>
        </authorList>
    </citation>
    <scope>NUCLEOTIDE SEQUENCE [LARGE SCALE GENOMIC DNA]</scope>
    <source>
        <strain evidence="1 2">KS4</strain>
    </source>
</reference>
<dbReference type="Proteomes" id="UP000317369">
    <property type="component" value="Chromosome"/>
</dbReference>
<organism evidence="1 2">
    <name type="scientific">Poriferisphaera corsica</name>
    <dbReference type="NCBI Taxonomy" id="2528020"/>
    <lineage>
        <taxon>Bacteria</taxon>
        <taxon>Pseudomonadati</taxon>
        <taxon>Planctomycetota</taxon>
        <taxon>Phycisphaerae</taxon>
        <taxon>Phycisphaerales</taxon>
        <taxon>Phycisphaeraceae</taxon>
        <taxon>Poriferisphaera</taxon>
    </lineage>
</organism>